<dbReference type="Proteomes" id="UP000318585">
    <property type="component" value="Unassembled WGS sequence"/>
</dbReference>
<name>A0A553CJ01_9FLAO</name>
<feature type="chain" id="PRO_5022088402" evidence="2">
    <location>
        <begin position="19"/>
        <end position="567"/>
    </location>
</feature>
<dbReference type="Pfam" id="PF18962">
    <property type="entry name" value="Por_Secre_tail"/>
    <property type="match status" value="1"/>
</dbReference>
<keyword evidence="1 2" id="KW-0732">Signal</keyword>
<sequence>MKKITILISLMISSLGFSQTYLPLTFTNADQLMTGSDASVTSLVPDPLDGANQVMQIVGDATKEWDTASLVLTTSVNLEDNANNTITFRINPMGITGIRNHILKFEGPGAAEFNFTTTDSGWQTITANFGPGLVAYSKVLIFTDKGSATETGTYLVDDIMGATNNPLSILTLPLRFTATNELFAGDGNVTTSLVADPLDALNKVMKVEDLVGGEWSNALLNLNPSINLSDNAHNTITFRINPIGVTGTRSHLLKFQGAGQVEHWFSTTDSGWQTITANFGAGLGSFPQIVIFPDAGSLATGTYLIDDIEFASQVLLNAEDGTSNKLGTMNVFANGPGQSNADMIVVTNPNGSGINTSTKCIQFTRRTSGTDAMPWAGFYSFVTDPDPDFTTNKYVHVKLMKSNTSPVKFKIEGGPTGTIEIYSINSYTTPGVWQDMVFDFSDRSGLYPIVAFLPDFEDPLIAGADRMIYFDDIVVNNIATPETLGLKENYLSAKVKMYPNPVKNTLTIDANGTIQKVSVYNVLGQEVMKASPKNNSATLQTSQLKKGVYFVTTDVDGVISTSKVLKD</sequence>
<dbReference type="InterPro" id="IPR026444">
    <property type="entry name" value="Secre_tail"/>
</dbReference>
<feature type="signal peptide" evidence="2">
    <location>
        <begin position="1"/>
        <end position="18"/>
    </location>
</feature>
<organism evidence="4 5">
    <name type="scientific">Flavobacterium franklandianum</name>
    <dbReference type="NCBI Taxonomy" id="2594430"/>
    <lineage>
        <taxon>Bacteria</taxon>
        <taxon>Pseudomonadati</taxon>
        <taxon>Bacteroidota</taxon>
        <taxon>Flavobacteriia</taxon>
        <taxon>Flavobacteriales</taxon>
        <taxon>Flavobacteriaceae</taxon>
        <taxon>Flavobacterium</taxon>
    </lineage>
</organism>
<dbReference type="EMBL" id="VJZR01000010">
    <property type="protein sequence ID" value="TRX20469.1"/>
    <property type="molecule type" value="Genomic_DNA"/>
</dbReference>
<reference evidence="4 5" key="1">
    <citation type="submission" date="2019-07" db="EMBL/GenBank/DDBJ databases">
        <title>Novel species of Flavobacterium.</title>
        <authorList>
            <person name="Liu Q."/>
            <person name="Xin Y.-H."/>
        </authorList>
    </citation>
    <scope>NUCLEOTIDE SEQUENCE [LARGE SCALE GENOMIC DNA]</scope>
    <source>
        <strain evidence="4 5">LB3P56</strain>
    </source>
</reference>
<evidence type="ECO:0000313" key="4">
    <source>
        <dbReference type="EMBL" id="TRX20469.1"/>
    </source>
</evidence>
<dbReference type="NCBIfam" id="TIGR04183">
    <property type="entry name" value="Por_Secre_tail"/>
    <property type="match status" value="1"/>
</dbReference>
<keyword evidence="5" id="KW-1185">Reference proteome</keyword>
<protein>
    <submittedName>
        <fullName evidence="4">T9SS type A sorting domain-containing protein</fullName>
    </submittedName>
</protein>
<dbReference type="RefSeq" id="WP_144071702.1">
    <property type="nucleotide sequence ID" value="NZ_VJZR01000010.1"/>
</dbReference>
<comment type="caution">
    <text evidence="4">The sequence shown here is derived from an EMBL/GenBank/DDBJ whole genome shotgun (WGS) entry which is preliminary data.</text>
</comment>
<dbReference type="OrthoDB" id="1377350at2"/>
<proteinExistence type="predicted"/>
<evidence type="ECO:0000256" key="2">
    <source>
        <dbReference type="SAM" id="SignalP"/>
    </source>
</evidence>
<feature type="domain" description="Secretion system C-terminal sorting" evidence="3">
    <location>
        <begin position="497"/>
        <end position="563"/>
    </location>
</feature>
<evidence type="ECO:0000313" key="5">
    <source>
        <dbReference type="Proteomes" id="UP000318585"/>
    </source>
</evidence>
<accession>A0A553CJ01</accession>
<evidence type="ECO:0000259" key="3">
    <source>
        <dbReference type="Pfam" id="PF18962"/>
    </source>
</evidence>
<evidence type="ECO:0000256" key="1">
    <source>
        <dbReference type="ARBA" id="ARBA00022729"/>
    </source>
</evidence>
<dbReference type="AlphaFoldDB" id="A0A553CJ01"/>
<gene>
    <name evidence="4" type="ORF">FNW17_11475</name>
</gene>